<dbReference type="RefSeq" id="YP_010077928.1">
    <property type="nucleotide sequence ID" value="NC_054952.1"/>
</dbReference>
<dbReference type="InterPro" id="IPR006674">
    <property type="entry name" value="HD_domain"/>
</dbReference>
<evidence type="ECO:0000313" key="3">
    <source>
        <dbReference type="Proteomes" id="UP000224291"/>
    </source>
</evidence>
<dbReference type="GO" id="GO:0016787">
    <property type="term" value="F:hydrolase activity"/>
    <property type="evidence" value="ECO:0007669"/>
    <property type="project" value="UniProtKB-KW"/>
</dbReference>
<dbReference type="CDD" id="cd00077">
    <property type="entry name" value="HDc"/>
    <property type="match status" value="1"/>
</dbReference>
<dbReference type="KEGG" id="vg:65066836"/>
<organism evidence="2 3">
    <name type="scientific">Stenotrophomonas phage IME-SM1</name>
    <dbReference type="NCBI Taxonomy" id="1654717"/>
    <lineage>
        <taxon>Viruses</taxon>
        <taxon>Duplodnaviria</taxon>
        <taxon>Heunggongvirae</taxon>
        <taxon>Uroviricota</taxon>
        <taxon>Caudoviricetes</taxon>
        <taxon>Menderavirus</taxon>
        <taxon>Menderavirus IMESM1</taxon>
    </lineage>
</organism>
<keyword evidence="3" id="KW-1185">Reference proteome</keyword>
<protein>
    <submittedName>
        <fullName evidence="2">Putative HD superfamily hydrolase</fullName>
    </submittedName>
</protein>
<evidence type="ECO:0000313" key="2">
    <source>
        <dbReference type="EMBL" id="AKO61735.1"/>
    </source>
</evidence>
<dbReference type="InterPro" id="IPR003607">
    <property type="entry name" value="HD/PDEase_dom"/>
</dbReference>
<evidence type="ECO:0000259" key="1">
    <source>
        <dbReference type="Pfam" id="PF13023"/>
    </source>
</evidence>
<dbReference type="GeneID" id="65066836"/>
<gene>
    <name evidence="2" type="primary">yfdR</name>
</gene>
<proteinExistence type="predicted"/>
<dbReference type="Pfam" id="PF13023">
    <property type="entry name" value="HD_3"/>
    <property type="match status" value="1"/>
</dbReference>
<dbReference type="Proteomes" id="UP000224291">
    <property type="component" value="Segment"/>
</dbReference>
<sequence length="204" mass="23192">MNEVKDFAQKAGYIQTVTGRKVYIPNTDPDSIHHSDFAWALSCAPRFAGHLTKPLSVAEHSINVSNYAGFLAESSGRSDEEIALIKMQGLLHDATEAYLCDIPTPFKVMIPGYAEMEHALWEVIANKYGVPVEMYTEVKIADKVMLMSERDQYRDVTDDWGDLELIERVPLKPYPLLQTVAHQLFLIRFLDLRDEVNIYNNSKV</sequence>
<dbReference type="Gene3D" id="1.10.3210.10">
    <property type="entry name" value="Hypothetical protein af1432"/>
    <property type="match status" value="1"/>
</dbReference>
<feature type="domain" description="HD" evidence="1">
    <location>
        <begin position="53"/>
        <end position="126"/>
    </location>
</feature>
<reference evidence="2 3" key="1">
    <citation type="submission" date="2015-05" db="EMBL/GenBank/DDBJ databases">
        <authorList>
            <person name="Liu X."/>
            <person name="Tong Y."/>
            <person name="Huang Y."/>
            <person name="Fan H."/>
            <person name="An X."/>
            <person name="Mi Z."/>
            <person name="Zhang Z."/>
        </authorList>
    </citation>
    <scope>NUCLEOTIDE SEQUENCE [LARGE SCALE GENOMIC DNA]</scope>
</reference>
<dbReference type="SUPFAM" id="SSF109604">
    <property type="entry name" value="HD-domain/PDEase-like"/>
    <property type="match status" value="1"/>
</dbReference>
<name>A0A0H4IPQ0_9CAUD</name>
<accession>A0A0H4IPQ0</accession>
<keyword evidence="2" id="KW-0378">Hydrolase</keyword>
<dbReference type="EMBL" id="KR560069">
    <property type="protein sequence ID" value="AKO61735.1"/>
    <property type="molecule type" value="Genomic_DNA"/>
</dbReference>